<dbReference type="Proteomes" id="UP000784294">
    <property type="component" value="Unassembled WGS sequence"/>
</dbReference>
<feature type="region of interest" description="Disordered" evidence="1">
    <location>
        <begin position="43"/>
        <end position="64"/>
    </location>
</feature>
<keyword evidence="2" id="KW-0472">Membrane</keyword>
<sequence length="98" mass="10749">MRKASWANVFLIASLIHFAGVVFYAIFASGEKQAWADIPEDASRTTVPPGAAVNNSWSPPVEVPPEAMSPEYGYVAGEKYDGMQFGQPDYRQETTNYG</sequence>
<proteinExistence type="predicted"/>
<keyword evidence="4" id="KW-1185">Reference proteome</keyword>
<dbReference type="EMBL" id="CAAALY010245214">
    <property type="protein sequence ID" value="VEL33130.1"/>
    <property type="molecule type" value="Genomic_DNA"/>
</dbReference>
<keyword evidence="2" id="KW-0812">Transmembrane</keyword>
<evidence type="ECO:0000256" key="2">
    <source>
        <dbReference type="SAM" id="Phobius"/>
    </source>
</evidence>
<dbReference type="OrthoDB" id="2985014at2759"/>
<name>A0A448XBU1_9PLAT</name>
<organism evidence="3 4">
    <name type="scientific">Protopolystoma xenopodis</name>
    <dbReference type="NCBI Taxonomy" id="117903"/>
    <lineage>
        <taxon>Eukaryota</taxon>
        <taxon>Metazoa</taxon>
        <taxon>Spiralia</taxon>
        <taxon>Lophotrochozoa</taxon>
        <taxon>Platyhelminthes</taxon>
        <taxon>Monogenea</taxon>
        <taxon>Polyopisthocotylea</taxon>
        <taxon>Polystomatidea</taxon>
        <taxon>Polystomatidae</taxon>
        <taxon>Protopolystoma</taxon>
    </lineage>
</organism>
<accession>A0A448XBU1</accession>
<evidence type="ECO:0000313" key="3">
    <source>
        <dbReference type="EMBL" id="VEL33130.1"/>
    </source>
</evidence>
<evidence type="ECO:0000313" key="4">
    <source>
        <dbReference type="Proteomes" id="UP000784294"/>
    </source>
</evidence>
<gene>
    <name evidence="3" type="ORF">PXEA_LOCUS26570</name>
</gene>
<protein>
    <submittedName>
        <fullName evidence="3">Uncharacterized protein</fullName>
    </submittedName>
</protein>
<comment type="caution">
    <text evidence="3">The sequence shown here is derived from an EMBL/GenBank/DDBJ whole genome shotgun (WGS) entry which is preliminary data.</text>
</comment>
<keyword evidence="2" id="KW-1133">Transmembrane helix</keyword>
<dbReference type="AlphaFoldDB" id="A0A448XBU1"/>
<reference evidence="3" key="1">
    <citation type="submission" date="2018-11" db="EMBL/GenBank/DDBJ databases">
        <authorList>
            <consortium name="Pathogen Informatics"/>
        </authorList>
    </citation>
    <scope>NUCLEOTIDE SEQUENCE</scope>
</reference>
<feature type="transmembrane region" description="Helical" evidence="2">
    <location>
        <begin position="6"/>
        <end position="27"/>
    </location>
</feature>
<evidence type="ECO:0000256" key="1">
    <source>
        <dbReference type="SAM" id="MobiDB-lite"/>
    </source>
</evidence>